<accession>A0A235BWX4</accession>
<sequence>MTELQSPYPGMLICGIITNNSIAADAESALAALFGPITIRSKTLDFDFTSYYEQEMGLNLLRFWTGFEKTVQPERLYEFKLATNNLEQKFASHGKRKVNLDPGILSLHNLILATTKNYAHRIYLGHGIYAELTMIYHSGRYRPLEWTYPDYKTETCQEFLARCRKFLINH</sequence>
<comment type="caution">
    <text evidence="1">The sequence shown here is derived from an EMBL/GenBank/DDBJ whole genome shotgun (WGS) entry which is preliminary data.</text>
</comment>
<dbReference type="AlphaFoldDB" id="A0A235BWX4"/>
<dbReference type="Pfam" id="PF14385">
    <property type="entry name" value="DUF4416"/>
    <property type="match status" value="1"/>
</dbReference>
<proteinExistence type="predicted"/>
<dbReference type="InterPro" id="IPR025529">
    <property type="entry name" value="DUF4416"/>
</dbReference>
<name>A0A235BWX4_UNCW3</name>
<evidence type="ECO:0000313" key="2">
    <source>
        <dbReference type="Proteomes" id="UP000215559"/>
    </source>
</evidence>
<dbReference type="EMBL" id="NOZP01000038">
    <property type="protein sequence ID" value="OYD16742.1"/>
    <property type="molecule type" value="Genomic_DNA"/>
</dbReference>
<evidence type="ECO:0000313" key="1">
    <source>
        <dbReference type="EMBL" id="OYD16742.1"/>
    </source>
</evidence>
<dbReference type="Proteomes" id="UP000215559">
    <property type="component" value="Unassembled WGS sequence"/>
</dbReference>
<reference evidence="1 2" key="1">
    <citation type="submission" date="2017-07" db="EMBL/GenBank/DDBJ databases">
        <title>Recovery of genomes from metagenomes via a dereplication, aggregation, and scoring strategy.</title>
        <authorList>
            <person name="Sieber C.M."/>
            <person name="Probst A.J."/>
            <person name="Sharrar A."/>
            <person name="Thomas B.C."/>
            <person name="Hess M."/>
            <person name="Tringe S.G."/>
            <person name="Banfield J.F."/>
        </authorList>
    </citation>
    <scope>NUCLEOTIDE SEQUENCE [LARGE SCALE GENOMIC DNA]</scope>
    <source>
        <strain evidence="1">JGI_Cruoil_03_51_56</strain>
    </source>
</reference>
<gene>
    <name evidence="1" type="ORF">CH330_01935</name>
</gene>
<evidence type="ECO:0008006" key="3">
    <source>
        <dbReference type="Google" id="ProtNLM"/>
    </source>
</evidence>
<organism evidence="1 2">
    <name type="scientific">candidate division WOR-3 bacterium JGI_Cruoil_03_51_56</name>
    <dbReference type="NCBI Taxonomy" id="1973747"/>
    <lineage>
        <taxon>Bacteria</taxon>
        <taxon>Bacteria division WOR-3</taxon>
    </lineage>
</organism>
<protein>
    <recommendedName>
        <fullName evidence="3">GTP-binding protein</fullName>
    </recommendedName>
</protein>